<evidence type="ECO:0000259" key="4">
    <source>
        <dbReference type="PROSITE" id="PS50075"/>
    </source>
</evidence>
<dbReference type="Proteomes" id="UP000603352">
    <property type="component" value="Unassembled WGS sequence"/>
</dbReference>
<dbReference type="SMART" id="SM00823">
    <property type="entry name" value="PKS_PP"/>
    <property type="match status" value="1"/>
</dbReference>
<dbReference type="InterPro" id="IPR009081">
    <property type="entry name" value="PP-bd_ACP"/>
</dbReference>
<dbReference type="InterPro" id="IPR041464">
    <property type="entry name" value="TubC_N"/>
</dbReference>
<dbReference type="Gene3D" id="1.10.10.1830">
    <property type="entry name" value="Non-ribosomal peptide synthase, adenylation domain"/>
    <property type="match status" value="1"/>
</dbReference>
<dbReference type="Pfam" id="PF00501">
    <property type="entry name" value="AMP-binding"/>
    <property type="match status" value="1"/>
</dbReference>
<dbReference type="PROSITE" id="PS00455">
    <property type="entry name" value="AMP_BINDING"/>
    <property type="match status" value="1"/>
</dbReference>
<dbReference type="PANTHER" id="PTHR45527">
    <property type="entry name" value="NONRIBOSOMAL PEPTIDE SYNTHETASE"/>
    <property type="match status" value="1"/>
</dbReference>
<name>A0ABQ1IFI2_9PROT</name>
<sequence>MTATDLLSRVASAGITLRVEDGALRFRAPKGALTEDLRAALAARRDELIQLLTDAAAMTGDDREPPLPFTAVLPDEIPIAPGQARWWFLDQLGAPAESAAIAAALDLVGPLDTGRLSAAFATIVARHEPLRTALVGHDGAPRAVLHPAPAHWPLPIIDAADDAAADIIARAEAGRRFELATGPLLRTVLIRVARDPGRHRLVVVLHHAAADGWSLGVLVRELAALYGGEALPALPLRYADAARDQARISARDLAYWRHHLDGLPPPEPLPFATDPHATSGLDRDPVVRHDLPAATIARLEALGRAQGVTAFMILSAAVQILLARLSGQVDFAIGTPVAGRDRPALEPLVGFLVNTVVLRSSLTAAGDQAALRQLLAAIRSDTLAALAHQSLPFDRLVDVLAIPRSGTDNPLFRVLVAVQNTAIPDLVLDGLTVIPRPAPLSATRLDLEIHGDASPGRFGLTVTHNPAVIGHQAARMLIDRLALVLEAIAADPDQPWTAIPLMTTAEATRIDRASRGATTRHPHVPGEILARLAEAPDAPALADRTGTLSRAGLLSRARHLAAQLGDDVRGRPVGLMAGRGIDHGVGLLAIWLAGAGVMPLDDDLPDSRLQVMLDIAEPAALITTAALQPRLTAIAGPVPVLVPDAKAAAMSADTGGAVTTTPDSLSYLLFTSGSTGTPKAVAVAWRTLDQLTGWHRARHPEPARTLGFAPTGFDVSLQEAAIAWAEGGCWIVACDATRRDPTALARFIDDHAITRLFLPVVMLHALADHLAEHPGDIPSTVTTVITAGEQLRITPAVRAWCRRSRFRLDNQYGPTETHVVAAELLEPGDVEHWPDRPPIGHPVDGAVLHVTDAQGRVLPDGVAGELRVGGTAPAIGYHGDPGRTAERFVTGPDGGRVYCTGDRVRRLPDGRLAYLGRADDQVKIRGVRVEPGEIEAALGTHPDVAQALVVVRRIAGAATLVAHIEPRVMPGDDVALADALRAHLRARLPDPMIPARWVIAPALPRSANGKLDRRALPDTDGLTLAGDTASAPPATDTEIALAALWAEVLGIDSASIHAGDDFFALGGHSLRATQLVARIARDLAVDLAVARIFEAPVLAEMAALIDDARTDALASELADLTDADLLALFDDDGTDHDTTELPR</sequence>
<dbReference type="PROSITE" id="PS00012">
    <property type="entry name" value="PHOSPHOPANTETHEINE"/>
    <property type="match status" value="1"/>
</dbReference>
<comment type="caution">
    <text evidence="5">The sequence shown here is derived from an EMBL/GenBank/DDBJ whole genome shotgun (WGS) entry which is preliminary data.</text>
</comment>
<proteinExistence type="predicted"/>
<dbReference type="Pfam" id="PF00550">
    <property type="entry name" value="PP-binding"/>
    <property type="match status" value="1"/>
</dbReference>
<dbReference type="Gene3D" id="3.30.559.10">
    <property type="entry name" value="Chloramphenicol acetyltransferase-like domain"/>
    <property type="match status" value="1"/>
</dbReference>
<evidence type="ECO:0000256" key="3">
    <source>
        <dbReference type="ARBA" id="ARBA00022553"/>
    </source>
</evidence>
<comment type="cofactor">
    <cofactor evidence="1">
        <name>pantetheine 4'-phosphate</name>
        <dbReference type="ChEBI" id="CHEBI:47942"/>
    </cofactor>
</comment>
<dbReference type="InterPro" id="IPR001242">
    <property type="entry name" value="Condensation_dom"/>
</dbReference>
<dbReference type="Pfam" id="PF13193">
    <property type="entry name" value="AMP-binding_C"/>
    <property type="match status" value="1"/>
</dbReference>
<keyword evidence="6" id="KW-1185">Reference proteome</keyword>
<keyword evidence="2" id="KW-0596">Phosphopantetheine</keyword>
<evidence type="ECO:0000313" key="5">
    <source>
        <dbReference type="EMBL" id="GGB36019.1"/>
    </source>
</evidence>
<dbReference type="InterPro" id="IPR044894">
    <property type="entry name" value="TubC_N_sf"/>
</dbReference>
<dbReference type="Gene3D" id="3.40.50.980">
    <property type="match status" value="2"/>
</dbReference>
<dbReference type="PANTHER" id="PTHR45527:SF1">
    <property type="entry name" value="FATTY ACID SYNTHASE"/>
    <property type="match status" value="1"/>
</dbReference>
<dbReference type="InterPro" id="IPR023213">
    <property type="entry name" value="CAT-like_dom_sf"/>
</dbReference>
<dbReference type="Gene3D" id="2.30.38.10">
    <property type="entry name" value="Luciferase, Domain 3"/>
    <property type="match status" value="1"/>
</dbReference>
<dbReference type="SUPFAM" id="SSF47336">
    <property type="entry name" value="ACP-like"/>
    <property type="match status" value="1"/>
</dbReference>
<dbReference type="InterPro" id="IPR010071">
    <property type="entry name" value="AA_adenyl_dom"/>
</dbReference>
<protein>
    <recommendedName>
        <fullName evidence="4">Carrier domain-containing protein</fullName>
    </recommendedName>
</protein>
<organism evidence="5 6">
    <name type="scientific">Tistrella bauzanensis</name>
    <dbReference type="NCBI Taxonomy" id="657419"/>
    <lineage>
        <taxon>Bacteria</taxon>
        <taxon>Pseudomonadati</taxon>
        <taxon>Pseudomonadota</taxon>
        <taxon>Alphaproteobacteria</taxon>
        <taxon>Geminicoccales</taxon>
        <taxon>Geminicoccaceae</taxon>
        <taxon>Tistrella</taxon>
    </lineage>
</organism>
<dbReference type="InterPro" id="IPR020806">
    <property type="entry name" value="PKS_PP-bd"/>
</dbReference>
<evidence type="ECO:0000313" key="6">
    <source>
        <dbReference type="Proteomes" id="UP000603352"/>
    </source>
</evidence>
<dbReference type="SUPFAM" id="SSF52777">
    <property type="entry name" value="CoA-dependent acyltransferases"/>
    <property type="match status" value="2"/>
</dbReference>
<dbReference type="InterPro" id="IPR020845">
    <property type="entry name" value="AMP-binding_CS"/>
</dbReference>
<dbReference type="Pfam" id="PF00668">
    <property type="entry name" value="Condensation"/>
    <property type="match status" value="1"/>
</dbReference>
<dbReference type="InterPro" id="IPR025110">
    <property type="entry name" value="AMP-bd_C"/>
</dbReference>
<dbReference type="Pfam" id="PF18563">
    <property type="entry name" value="TubC_N"/>
    <property type="match status" value="1"/>
</dbReference>
<dbReference type="NCBIfam" id="TIGR01733">
    <property type="entry name" value="AA-adenyl-dom"/>
    <property type="match status" value="1"/>
</dbReference>
<dbReference type="InterPro" id="IPR006162">
    <property type="entry name" value="Ppantetheine_attach_site"/>
</dbReference>
<dbReference type="Gene3D" id="3.30.300.30">
    <property type="match status" value="1"/>
</dbReference>
<dbReference type="InterPro" id="IPR036736">
    <property type="entry name" value="ACP-like_sf"/>
</dbReference>
<dbReference type="InterPro" id="IPR000873">
    <property type="entry name" value="AMP-dep_synth/lig_dom"/>
</dbReference>
<evidence type="ECO:0000256" key="2">
    <source>
        <dbReference type="ARBA" id="ARBA00022450"/>
    </source>
</evidence>
<evidence type="ECO:0000256" key="1">
    <source>
        <dbReference type="ARBA" id="ARBA00001957"/>
    </source>
</evidence>
<feature type="domain" description="Carrier" evidence="4">
    <location>
        <begin position="1032"/>
        <end position="1109"/>
    </location>
</feature>
<dbReference type="EMBL" id="BMDZ01000014">
    <property type="protein sequence ID" value="GGB36019.1"/>
    <property type="molecule type" value="Genomic_DNA"/>
</dbReference>
<reference evidence="6" key="1">
    <citation type="journal article" date="2019" name="Int. J. Syst. Evol. Microbiol.">
        <title>The Global Catalogue of Microorganisms (GCM) 10K type strain sequencing project: providing services to taxonomists for standard genome sequencing and annotation.</title>
        <authorList>
            <consortium name="The Broad Institute Genomics Platform"/>
            <consortium name="The Broad Institute Genome Sequencing Center for Infectious Disease"/>
            <person name="Wu L."/>
            <person name="Ma J."/>
        </authorList>
    </citation>
    <scope>NUCLEOTIDE SEQUENCE [LARGE SCALE GENOMIC DNA]</scope>
    <source>
        <strain evidence="6">CGMCC 1.10188</strain>
    </source>
</reference>
<accession>A0ABQ1IFI2</accession>
<dbReference type="Gene3D" id="1.10.1200.10">
    <property type="entry name" value="ACP-like"/>
    <property type="match status" value="1"/>
</dbReference>
<dbReference type="PROSITE" id="PS50075">
    <property type="entry name" value="CARRIER"/>
    <property type="match status" value="1"/>
</dbReference>
<dbReference type="SUPFAM" id="SSF56801">
    <property type="entry name" value="Acetyl-CoA synthetase-like"/>
    <property type="match status" value="1"/>
</dbReference>
<dbReference type="Gene3D" id="3.30.559.30">
    <property type="entry name" value="Nonribosomal peptide synthetase, condensation domain"/>
    <property type="match status" value="1"/>
</dbReference>
<keyword evidence="3" id="KW-0597">Phosphoprotein</keyword>
<dbReference type="InterPro" id="IPR045851">
    <property type="entry name" value="AMP-bd_C_sf"/>
</dbReference>
<dbReference type="RefSeq" id="WP_188576727.1">
    <property type="nucleotide sequence ID" value="NZ_BMDZ01000014.1"/>
</dbReference>
<gene>
    <name evidence="5" type="ORF">GCM10011505_16850</name>
</gene>
<dbReference type="CDD" id="cd19531">
    <property type="entry name" value="LCL_NRPS-like"/>
    <property type="match status" value="1"/>
</dbReference>